<organism evidence="6 7">
    <name type="scientific">Acuticoccus mangrovi</name>
    <dbReference type="NCBI Taxonomy" id="2796142"/>
    <lineage>
        <taxon>Bacteria</taxon>
        <taxon>Pseudomonadati</taxon>
        <taxon>Pseudomonadota</taxon>
        <taxon>Alphaproteobacteria</taxon>
        <taxon>Hyphomicrobiales</taxon>
        <taxon>Amorphaceae</taxon>
        <taxon>Acuticoccus</taxon>
    </lineage>
</organism>
<comment type="subcellular location">
    <subcellularLocation>
        <location evidence="1">Membrane</location>
        <topology evidence="1">Multi-pass membrane protein</topology>
    </subcellularLocation>
</comment>
<evidence type="ECO:0000313" key="6">
    <source>
        <dbReference type="EMBL" id="MBJ3775424.1"/>
    </source>
</evidence>
<proteinExistence type="predicted"/>
<evidence type="ECO:0000256" key="5">
    <source>
        <dbReference type="SAM" id="Phobius"/>
    </source>
</evidence>
<keyword evidence="7" id="KW-1185">Reference proteome</keyword>
<gene>
    <name evidence="6" type="ORF">JCR33_06985</name>
</gene>
<keyword evidence="4 5" id="KW-0472">Membrane</keyword>
<keyword evidence="2 5" id="KW-0812">Transmembrane</keyword>
<dbReference type="AlphaFoldDB" id="A0A934MKG0"/>
<comment type="caution">
    <text evidence="6">The sequence shown here is derived from an EMBL/GenBank/DDBJ whole genome shotgun (WGS) entry which is preliminary data.</text>
</comment>
<dbReference type="RefSeq" id="WP_198881323.1">
    <property type="nucleotide sequence ID" value="NZ_JAEKJA010000005.1"/>
</dbReference>
<dbReference type="Pfam" id="PF07681">
    <property type="entry name" value="DoxX"/>
    <property type="match status" value="1"/>
</dbReference>
<dbReference type="EMBL" id="JAEKJA010000005">
    <property type="protein sequence ID" value="MBJ3775424.1"/>
    <property type="molecule type" value="Genomic_DNA"/>
</dbReference>
<evidence type="ECO:0000256" key="4">
    <source>
        <dbReference type="ARBA" id="ARBA00023136"/>
    </source>
</evidence>
<reference evidence="6" key="1">
    <citation type="submission" date="2020-12" db="EMBL/GenBank/DDBJ databases">
        <title>Bacterial taxonomy.</title>
        <authorList>
            <person name="Pan X."/>
        </authorList>
    </citation>
    <scope>NUCLEOTIDE SEQUENCE</scope>
    <source>
        <strain evidence="6">B2012</strain>
    </source>
</reference>
<keyword evidence="3 5" id="KW-1133">Transmembrane helix</keyword>
<name>A0A934MKG0_9HYPH</name>
<evidence type="ECO:0000256" key="1">
    <source>
        <dbReference type="ARBA" id="ARBA00004141"/>
    </source>
</evidence>
<accession>A0A934MKG0</accession>
<feature type="transmembrane region" description="Helical" evidence="5">
    <location>
        <begin position="155"/>
        <end position="178"/>
    </location>
</feature>
<feature type="transmembrane region" description="Helical" evidence="5">
    <location>
        <begin position="22"/>
        <end position="41"/>
    </location>
</feature>
<evidence type="ECO:0000313" key="7">
    <source>
        <dbReference type="Proteomes" id="UP000609531"/>
    </source>
</evidence>
<evidence type="ECO:0000256" key="3">
    <source>
        <dbReference type="ARBA" id="ARBA00022989"/>
    </source>
</evidence>
<protein>
    <submittedName>
        <fullName evidence="6">DoxX family protein</fullName>
    </submittedName>
</protein>
<sequence>MLILARVYHVVFFSMQRLLEDWLIGTLGRLVFAGVLLVYFLNSALTKFGDGVMGLVDLDAGAYAQILPKQMEAVGYDPTELGLFEHITVYVGTYAELILPCLIVAGFLTRFASLGMIIFVIVMTWSDITQHGVDASAIGSWFGPQSGSLIADQRALWLFLLVTLVLKGPGPISLDALFGRMWLRR</sequence>
<feature type="transmembrane region" description="Helical" evidence="5">
    <location>
        <begin position="97"/>
        <end position="122"/>
    </location>
</feature>
<dbReference type="GO" id="GO:0016020">
    <property type="term" value="C:membrane"/>
    <property type="evidence" value="ECO:0007669"/>
    <property type="project" value="UniProtKB-SubCell"/>
</dbReference>
<dbReference type="Proteomes" id="UP000609531">
    <property type="component" value="Unassembled WGS sequence"/>
</dbReference>
<evidence type="ECO:0000256" key="2">
    <source>
        <dbReference type="ARBA" id="ARBA00022692"/>
    </source>
</evidence>
<dbReference type="InterPro" id="IPR032808">
    <property type="entry name" value="DoxX"/>
</dbReference>